<feature type="domain" description="Glucose-methanol-choline oxidoreductase N-terminal" evidence="7">
    <location>
        <begin position="239"/>
        <end position="253"/>
    </location>
</feature>
<reference evidence="8 9" key="1">
    <citation type="submission" date="2018-11" db="EMBL/GenBank/DDBJ databases">
        <title>Trebonia kvetii gen.nov., sp.nov., a novel acidophilic actinobacterium, and proposal of the new actinobacterial family Treboniaceae fam. nov.</title>
        <authorList>
            <person name="Rapoport D."/>
            <person name="Sagova-Mareckova M."/>
            <person name="Sedlacek I."/>
            <person name="Provaznik J."/>
            <person name="Kralova S."/>
            <person name="Pavlinic D."/>
            <person name="Benes V."/>
            <person name="Kopecky J."/>
        </authorList>
    </citation>
    <scope>NUCLEOTIDE SEQUENCE [LARGE SCALE GENOMIC DNA]</scope>
    <source>
        <strain evidence="8 9">15Tr583</strain>
    </source>
</reference>
<dbReference type="Gene3D" id="3.30.410.40">
    <property type="match status" value="1"/>
</dbReference>
<dbReference type="Pfam" id="PF00732">
    <property type="entry name" value="GMC_oxred_N"/>
    <property type="match status" value="1"/>
</dbReference>
<dbReference type="SUPFAM" id="SSF51905">
    <property type="entry name" value="FAD/NAD(P)-binding domain"/>
    <property type="match status" value="1"/>
</dbReference>
<dbReference type="Gene3D" id="3.50.50.60">
    <property type="entry name" value="FAD/NAD(P)-binding domain"/>
    <property type="match status" value="1"/>
</dbReference>
<dbReference type="RefSeq" id="WP_145856467.1">
    <property type="nucleotide sequence ID" value="NZ_RPFW01000004.1"/>
</dbReference>
<dbReference type="PANTHER" id="PTHR11552">
    <property type="entry name" value="GLUCOSE-METHANOL-CHOLINE GMC OXIDOREDUCTASE"/>
    <property type="match status" value="1"/>
</dbReference>
<evidence type="ECO:0000259" key="6">
    <source>
        <dbReference type="PROSITE" id="PS00623"/>
    </source>
</evidence>
<dbReference type="GO" id="GO:0050660">
    <property type="term" value="F:flavin adenine dinucleotide binding"/>
    <property type="evidence" value="ECO:0007669"/>
    <property type="project" value="InterPro"/>
</dbReference>
<protein>
    <submittedName>
        <fullName evidence="8">GMC family oxidoreductase</fullName>
    </submittedName>
</protein>
<dbReference type="InterPro" id="IPR000172">
    <property type="entry name" value="GMC_OxRdtase_N"/>
</dbReference>
<evidence type="ECO:0000313" key="8">
    <source>
        <dbReference type="EMBL" id="TVZ03571.1"/>
    </source>
</evidence>
<evidence type="ECO:0000259" key="7">
    <source>
        <dbReference type="PROSITE" id="PS00624"/>
    </source>
</evidence>
<proteinExistence type="inferred from homology"/>
<dbReference type="AlphaFoldDB" id="A0A6P2BZE8"/>
<evidence type="ECO:0000256" key="3">
    <source>
        <dbReference type="ARBA" id="ARBA00022630"/>
    </source>
</evidence>
<name>A0A6P2BZE8_9ACTN</name>
<evidence type="ECO:0000313" key="9">
    <source>
        <dbReference type="Proteomes" id="UP000460272"/>
    </source>
</evidence>
<comment type="cofactor">
    <cofactor evidence="1">
        <name>FAD</name>
        <dbReference type="ChEBI" id="CHEBI:57692"/>
    </cofactor>
</comment>
<dbReference type="InterPro" id="IPR012132">
    <property type="entry name" value="GMC_OxRdtase"/>
</dbReference>
<evidence type="ECO:0000256" key="4">
    <source>
        <dbReference type="ARBA" id="ARBA00022827"/>
    </source>
</evidence>
<comment type="caution">
    <text evidence="8">The sequence shown here is derived from an EMBL/GenBank/DDBJ whole genome shotgun (WGS) entry which is preliminary data.</text>
</comment>
<dbReference type="PROSITE" id="PS00624">
    <property type="entry name" value="GMC_OXRED_2"/>
    <property type="match status" value="1"/>
</dbReference>
<keyword evidence="4 5" id="KW-0274">FAD</keyword>
<dbReference type="EMBL" id="RPFW01000004">
    <property type="protein sequence ID" value="TVZ03571.1"/>
    <property type="molecule type" value="Genomic_DNA"/>
</dbReference>
<dbReference type="PROSITE" id="PS00623">
    <property type="entry name" value="GMC_OXRED_1"/>
    <property type="match status" value="1"/>
</dbReference>
<keyword evidence="9" id="KW-1185">Reference proteome</keyword>
<feature type="domain" description="Glucose-methanol-choline oxidoreductase N-terminal" evidence="6">
    <location>
        <begin position="72"/>
        <end position="95"/>
    </location>
</feature>
<accession>A0A6P2BZE8</accession>
<keyword evidence="3 5" id="KW-0285">Flavoprotein</keyword>
<dbReference type="Proteomes" id="UP000460272">
    <property type="component" value="Unassembled WGS sequence"/>
</dbReference>
<evidence type="ECO:0000256" key="5">
    <source>
        <dbReference type="RuleBase" id="RU003968"/>
    </source>
</evidence>
<dbReference type="PIRSF" id="PIRSF000137">
    <property type="entry name" value="Alcohol_oxidase"/>
    <property type="match status" value="1"/>
</dbReference>
<dbReference type="PANTHER" id="PTHR11552:SF147">
    <property type="entry name" value="CHOLINE DEHYDROGENASE, MITOCHONDRIAL"/>
    <property type="match status" value="1"/>
</dbReference>
<dbReference type="OrthoDB" id="9785276at2"/>
<dbReference type="InterPro" id="IPR007867">
    <property type="entry name" value="GMC_OxRtase_C"/>
</dbReference>
<sequence>MTTVTDTLVIGGGSAGLFAALRAAAHGSVIVLEAGRDGGDPPPHWALYEYALPDAYYHRYTDLASGQVMPQGRGLGGGSTVNSAAALRGQPWCYDSWGVPGWGWDDVLPALNAIESDQQFGGRPYHGDAGLIPITRLAPGPLDEAVFAWCDAAGYPAIADHNEPGALGHAVWTTNRRDGGRWGTWAGVAPAARAAGAEIRPDTTATRLIFDGTRCTGAEATSAGETEVITAGRVIVCAGAYGTPELLLRSGVGPRDVLGALGVAPVSVLAGVGANVMDHPWCLLNVDVRDAGMIEARPVSGALLRYELDDPAAGHVEAEIFPWQLRPYDLTSPPTTIAFTAALMAPRSRGSFTLTPDGRELRVGLLTDDADAAHMVTIVRETAAMIDGLAKDGVVTVPDGAWWQAGEDAELTAACRRVVGTYNHHSGTCRMGDPGAADTVVAPDLSVLGTTGLYVADSSVLPVIPRANTNLISMAIGYRAPSLAI</sequence>
<dbReference type="Pfam" id="PF05199">
    <property type="entry name" value="GMC_oxred_C"/>
    <property type="match status" value="1"/>
</dbReference>
<dbReference type="SUPFAM" id="SSF54373">
    <property type="entry name" value="FAD-linked reductases, C-terminal domain"/>
    <property type="match status" value="1"/>
</dbReference>
<gene>
    <name evidence="8" type="ORF">EAS64_24695</name>
</gene>
<dbReference type="GO" id="GO:0016614">
    <property type="term" value="F:oxidoreductase activity, acting on CH-OH group of donors"/>
    <property type="evidence" value="ECO:0007669"/>
    <property type="project" value="InterPro"/>
</dbReference>
<evidence type="ECO:0000256" key="1">
    <source>
        <dbReference type="ARBA" id="ARBA00001974"/>
    </source>
</evidence>
<dbReference type="InterPro" id="IPR036188">
    <property type="entry name" value="FAD/NAD-bd_sf"/>
</dbReference>
<evidence type="ECO:0000256" key="2">
    <source>
        <dbReference type="ARBA" id="ARBA00010790"/>
    </source>
</evidence>
<comment type="similarity">
    <text evidence="2 5">Belongs to the GMC oxidoreductase family.</text>
</comment>
<organism evidence="8 9">
    <name type="scientific">Trebonia kvetii</name>
    <dbReference type="NCBI Taxonomy" id="2480626"/>
    <lineage>
        <taxon>Bacteria</taxon>
        <taxon>Bacillati</taxon>
        <taxon>Actinomycetota</taxon>
        <taxon>Actinomycetes</taxon>
        <taxon>Streptosporangiales</taxon>
        <taxon>Treboniaceae</taxon>
        <taxon>Trebonia</taxon>
    </lineage>
</organism>